<gene>
    <name evidence="2" type="ORF">JKL49_09410</name>
</gene>
<sequence>MWQVAKGGDVETSKSLQAIFGATGPVVEGRLYGDPAAGTARVLYNPRSPTRGSTSPRPGSATRWTGSRPG</sequence>
<feature type="region of interest" description="Disordered" evidence="1">
    <location>
        <begin position="42"/>
        <end position="70"/>
    </location>
</feature>
<protein>
    <submittedName>
        <fullName evidence="2">Uncharacterized protein</fullName>
    </submittedName>
</protein>
<name>A0A974SA18_9CAUL</name>
<feature type="compositionally biased region" description="Polar residues" evidence="1">
    <location>
        <begin position="47"/>
        <end position="70"/>
    </location>
</feature>
<proteinExistence type="predicted"/>
<dbReference type="EMBL" id="CP068570">
    <property type="protein sequence ID" value="QQZ51273.1"/>
    <property type="molecule type" value="Genomic_DNA"/>
</dbReference>
<accession>A0A974SA18</accession>
<reference evidence="2" key="1">
    <citation type="submission" date="2021-01" db="EMBL/GenBank/DDBJ databases">
        <title>Genome sequence of Phenylobacterium sp. 20VBR1 isolated from a valley glaceir, Ny-Alesund, Svalbard.</title>
        <authorList>
            <person name="Thomas F.A."/>
            <person name="Krishnan K.P."/>
            <person name="Sinha R.K."/>
        </authorList>
    </citation>
    <scope>NUCLEOTIDE SEQUENCE</scope>
    <source>
        <strain evidence="2">20VBR1</strain>
    </source>
</reference>
<dbReference type="AlphaFoldDB" id="A0A974SA18"/>
<organism evidence="2">
    <name type="scientific">Phenylobacterium glaciei</name>
    <dbReference type="NCBI Taxonomy" id="2803784"/>
    <lineage>
        <taxon>Bacteria</taxon>
        <taxon>Pseudomonadati</taxon>
        <taxon>Pseudomonadota</taxon>
        <taxon>Alphaproteobacteria</taxon>
        <taxon>Caulobacterales</taxon>
        <taxon>Caulobacteraceae</taxon>
        <taxon>Phenylobacterium</taxon>
    </lineage>
</organism>
<evidence type="ECO:0000256" key="1">
    <source>
        <dbReference type="SAM" id="MobiDB-lite"/>
    </source>
</evidence>
<evidence type="ECO:0000313" key="2">
    <source>
        <dbReference type="EMBL" id="QQZ51273.1"/>
    </source>
</evidence>